<gene>
    <name evidence="1" type="ORF">BAZSYMB_SCAFFOLD00088_3</name>
</gene>
<dbReference type="AlphaFoldDB" id="A0A1H6KU78"/>
<name>A0A1H6KU78_9GAMM</name>
<evidence type="ECO:0000313" key="2">
    <source>
        <dbReference type="Proteomes" id="UP000198559"/>
    </source>
</evidence>
<sequence>MKKPGTILTNKINIDGCTDHGDDNKSTIGSPISGFIHRFE</sequence>
<evidence type="ECO:0000313" key="1">
    <source>
        <dbReference type="EMBL" id="SEH79439.1"/>
    </source>
</evidence>
<organism evidence="1 2">
    <name type="scientific">Bathymodiolus azoricus thioautotrophic gill symbiont</name>
    <dbReference type="NCBI Taxonomy" id="235205"/>
    <lineage>
        <taxon>Bacteria</taxon>
        <taxon>Pseudomonadati</taxon>
        <taxon>Pseudomonadota</taxon>
        <taxon>Gammaproteobacteria</taxon>
        <taxon>sulfur-oxidizing symbionts</taxon>
    </lineage>
</organism>
<dbReference type="Proteomes" id="UP000198559">
    <property type="component" value="Unassembled WGS sequence"/>
</dbReference>
<dbReference type="EMBL" id="CVUD02000144">
    <property type="protein sequence ID" value="SEH79439.1"/>
    <property type="molecule type" value="Genomic_DNA"/>
</dbReference>
<proteinExistence type="predicted"/>
<reference evidence="2" key="1">
    <citation type="submission" date="2016-06" db="EMBL/GenBank/DDBJ databases">
        <authorList>
            <person name="Petersen J."/>
            <person name="Sayavedra L."/>
        </authorList>
    </citation>
    <scope>NUCLEOTIDE SEQUENCE [LARGE SCALE GENOMIC DNA]</scope>
    <source>
        <strain evidence="2">BazSymB</strain>
    </source>
</reference>
<protein>
    <submittedName>
        <fullName evidence="1">Uncharacterized protein</fullName>
    </submittedName>
</protein>
<accession>A0A1H6KU78</accession>